<dbReference type="EMBL" id="JACIIG010000002">
    <property type="protein sequence ID" value="MBB4566778.1"/>
    <property type="molecule type" value="Genomic_DNA"/>
</dbReference>
<dbReference type="GO" id="GO:0009341">
    <property type="term" value="C:beta-galactosidase complex"/>
    <property type="evidence" value="ECO:0007669"/>
    <property type="project" value="InterPro"/>
</dbReference>
<feature type="domain" description="Beta-galactosidase trimerisation" evidence="12">
    <location>
        <begin position="445"/>
        <end position="536"/>
    </location>
</feature>
<evidence type="ECO:0000313" key="15">
    <source>
        <dbReference type="Proteomes" id="UP000543836"/>
    </source>
</evidence>
<evidence type="ECO:0000256" key="1">
    <source>
        <dbReference type="ARBA" id="ARBA00001412"/>
    </source>
</evidence>
<feature type="binding site" evidence="10">
    <location>
        <position position="123"/>
    </location>
    <ligand>
        <name>substrate</name>
    </ligand>
</feature>
<dbReference type="PANTHER" id="PTHR36447:SF2">
    <property type="entry name" value="BETA-GALACTOSIDASE YESZ"/>
    <property type="match status" value="1"/>
</dbReference>
<reference evidence="14 15" key="1">
    <citation type="submission" date="2020-08" db="EMBL/GenBank/DDBJ databases">
        <title>Genomic Encyclopedia of Type Strains, Phase IV (KMG-V): Genome sequencing to study the core and pangenomes of soil and plant-associated prokaryotes.</title>
        <authorList>
            <person name="Whitman W."/>
        </authorList>
    </citation>
    <scope>NUCLEOTIDE SEQUENCE [LARGE SCALE GENOMIC DNA]</scope>
    <source>
        <strain evidence="14 15">SEMIA 492</strain>
    </source>
</reference>
<gene>
    <name evidence="14" type="ORF">GGE60_000879</name>
</gene>
<evidence type="ECO:0000256" key="4">
    <source>
        <dbReference type="ARBA" id="ARBA00022723"/>
    </source>
</evidence>
<evidence type="ECO:0000313" key="14">
    <source>
        <dbReference type="EMBL" id="MBB4566778.1"/>
    </source>
</evidence>
<evidence type="ECO:0000256" key="9">
    <source>
        <dbReference type="PIRSR" id="PIRSR001084-1"/>
    </source>
</evidence>
<dbReference type="InterPro" id="IPR017853">
    <property type="entry name" value="GH"/>
</dbReference>
<dbReference type="InterPro" id="IPR013780">
    <property type="entry name" value="Glyco_hydro_b"/>
</dbReference>
<dbReference type="Gene3D" id="3.20.20.80">
    <property type="entry name" value="Glycosidases"/>
    <property type="match status" value="1"/>
</dbReference>
<dbReference type="SUPFAM" id="SSF52317">
    <property type="entry name" value="Class I glutamine amidotransferase-like"/>
    <property type="match status" value="1"/>
</dbReference>
<evidence type="ECO:0000256" key="6">
    <source>
        <dbReference type="ARBA" id="ARBA00022833"/>
    </source>
</evidence>
<protein>
    <recommendedName>
        <fullName evidence="3 8">Beta-galactosidase</fullName>
        <shortName evidence="8">Beta-gal</shortName>
        <ecNumber evidence="3 8">3.2.1.23</ecNumber>
    </recommendedName>
</protein>
<evidence type="ECO:0000256" key="10">
    <source>
        <dbReference type="PIRSR" id="PIRSR001084-2"/>
    </source>
</evidence>
<feature type="domain" description="Glycoside hydrolase family 42 N-terminal" evidence="11">
    <location>
        <begin position="28"/>
        <end position="400"/>
    </location>
</feature>
<keyword evidence="6" id="KW-0862">Zinc</keyword>
<evidence type="ECO:0000259" key="12">
    <source>
        <dbReference type="Pfam" id="PF08532"/>
    </source>
</evidence>
<dbReference type="Pfam" id="PF08533">
    <property type="entry name" value="Glyco_hydro_42C"/>
    <property type="match status" value="1"/>
</dbReference>
<sequence>MSDKNIAKTPSAWNTVKTDRFLVGAPHYPEHVDESYWERDAERMAKAGFNVVRMAEFAWHILEPRLGTFDFDLFDRAIAMLGRYGIDTIMCTPTATPPRWLTVAHPEILRVDGKGRPMSHGSRQHCDTASPVFREHSRRITRAMAEHYRDNPHVVGWQTDNELNTSMPESYSKATLSEFQIFLAEKYGTTGKLNAAWGGDFWATAYDSFDQVVLPIEFGPTFPSPGHVQDYHRFLAFATARFQHDQVEILRATNPSWFVFHNLGGLRDIDFRGQFTKDLDFVGYDIYPMLYDEFQRIGNHAKVQALHLDICRGFSGNYIVPEQQSGFGSQPGFCTLTPEPGELRRMAMSSVAHGADGLMFFRWRPAHFGAEIYWMGIIDHDDVGRHRYDEAKQFATEMTALKDKILGTYVRMDVGIAGSDFDNQEAHKTYSIGLPSPQDDAVLLHQYCYDRGIACGFIHPEDDLSKLKLFYVPHWVMWQDEWTEKLQAFAEQGGTVVIGARTGTRDEHNHVIRQTAPGTSLSKLAGVRVEDFGRLAAPGANGLFEVMERSGGLVVPPNRPAESQRRTRRFKIGNQELTAGHFYENLSVDADTEIVAAWSNRYADGLPMATSRKVGKGHVVYLGTYLTPELTAALAERLFPTAGVQPLVDDLPAGVEVTMRMNDERKLLFIQNYTDQPAGLAAVPPGKNLLDDGKPVAGGLDLDGYGCAIIELEG</sequence>
<evidence type="ECO:0000256" key="5">
    <source>
        <dbReference type="ARBA" id="ARBA00022801"/>
    </source>
</evidence>
<feature type="domain" description="Beta-galactosidase C-terminal" evidence="13">
    <location>
        <begin position="654"/>
        <end position="711"/>
    </location>
</feature>
<dbReference type="InterPro" id="IPR013738">
    <property type="entry name" value="Beta_galactosidase_Trimer"/>
</dbReference>
<evidence type="ECO:0000256" key="3">
    <source>
        <dbReference type="ARBA" id="ARBA00012756"/>
    </source>
</evidence>
<keyword evidence="5 8" id="KW-0378">Hydrolase</keyword>
<dbReference type="Proteomes" id="UP000543836">
    <property type="component" value="Unassembled WGS sequence"/>
</dbReference>
<dbReference type="Gene3D" id="3.40.50.880">
    <property type="match status" value="1"/>
</dbReference>
<feature type="binding site" evidence="10">
    <location>
        <position position="161"/>
    </location>
    <ligand>
        <name>substrate</name>
    </ligand>
</feature>
<dbReference type="InterPro" id="IPR003476">
    <property type="entry name" value="Glyco_hydro_42"/>
</dbReference>
<dbReference type="PANTHER" id="PTHR36447">
    <property type="entry name" value="BETA-GALACTOSIDASE GANA"/>
    <property type="match status" value="1"/>
</dbReference>
<evidence type="ECO:0000256" key="2">
    <source>
        <dbReference type="ARBA" id="ARBA00005940"/>
    </source>
</evidence>
<dbReference type="SUPFAM" id="SSF51445">
    <property type="entry name" value="(Trans)glycosidases"/>
    <property type="match status" value="1"/>
</dbReference>
<feature type="active site" description="Nucleophile" evidence="9">
    <location>
        <position position="322"/>
    </location>
</feature>
<organism evidence="14 15">
    <name type="scientific">Rhizobium leucaenae</name>
    <dbReference type="NCBI Taxonomy" id="29450"/>
    <lineage>
        <taxon>Bacteria</taxon>
        <taxon>Pseudomonadati</taxon>
        <taxon>Pseudomonadota</taxon>
        <taxon>Alphaproteobacteria</taxon>
        <taxon>Hyphomicrobiales</taxon>
        <taxon>Rhizobiaceae</taxon>
        <taxon>Rhizobium/Agrobacterium group</taxon>
        <taxon>Rhizobium</taxon>
    </lineage>
</organism>
<dbReference type="Pfam" id="PF08532">
    <property type="entry name" value="Glyco_hydro_42M"/>
    <property type="match status" value="1"/>
</dbReference>
<dbReference type="CDD" id="cd03143">
    <property type="entry name" value="A4_beta-galactosidase_middle_domain"/>
    <property type="match status" value="1"/>
</dbReference>
<name>A0A7W7EK17_9HYPH</name>
<evidence type="ECO:0000256" key="8">
    <source>
        <dbReference type="PIRNR" id="PIRNR001084"/>
    </source>
</evidence>
<accession>A0A7W7EK17</accession>
<dbReference type="GO" id="GO:0004565">
    <property type="term" value="F:beta-galactosidase activity"/>
    <property type="evidence" value="ECO:0007669"/>
    <property type="project" value="UniProtKB-EC"/>
</dbReference>
<feature type="active site" description="Proton donor" evidence="9">
    <location>
        <position position="162"/>
    </location>
</feature>
<dbReference type="EC" id="3.2.1.23" evidence="3 8"/>
<evidence type="ECO:0000256" key="7">
    <source>
        <dbReference type="ARBA" id="ARBA00023295"/>
    </source>
</evidence>
<dbReference type="InterPro" id="IPR013529">
    <property type="entry name" value="Glyco_hydro_42_N"/>
</dbReference>
<evidence type="ECO:0000259" key="11">
    <source>
        <dbReference type="Pfam" id="PF02449"/>
    </source>
</evidence>
<dbReference type="Pfam" id="PF02449">
    <property type="entry name" value="Glyco_hydro_42"/>
    <property type="match status" value="1"/>
</dbReference>
<comment type="similarity">
    <text evidence="2 8">Belongs to the glycosyl hydrolase 42 family.</text>
</comment>
<dbReference type="PIRSF" id="PIRSF001084">
    <property type="entry name" value="B-galactosidase"/>
    <property type="match status" value="1"/>
</dbReference>
<dbReference type="InterPro" id="IPR029062">
    <property type="entry name" value="Class_I_gatase-like"/>
</dbReference>
<comment type="caution">
    <text evidence="14">The sequence shown here is derived from an EMBL/GenBank/DDBJ whole genome shotgun (WGS) entry which is preliminary data.</text>
</comment>
<dbReference type="AlphaFoldDB" id="A0A7W7EK17"/>
<evidence type="ECO:0000259" key="13">
    <source>
        <dbReference type="Pfam" id="PF08533"/>
    </source>
</evidence>
<dbReference type="GO" id="GO:0006012">
    <property type="term" value="P:galactose metabolic process"/>
    <property type="evidence" value="ECO:0007669"/>
    <property type="project" value="InterPro"/>
</dbReference>
<proteinExistence type="inferred from homology"/>
<dbReference type="Gene3D" id="2.60.40.1180">
    <property type="entry name" value="Golgi alpha-mannosidase II"/>
    <property type="match status" value="1"/>
</dbReference>
<dbReference type="RefSeq" id="WP_425504034.1">
    <property type="nucleotide sequence ID" value="NZ_JACIIG010000002.1"/>
</dbReference>
<dbReference type="InterPro" id="IPR013739">
    <property type="entry name" value="Beta_galactosidase_C"/>
</dbReference>
<keyword evidence="7 8" id="KW-0326">Glycosidase</keyword>
<keyword evidence="15" id="KW-1185">Reference proteome</keyword>
<dbReference type="GO" id="GO:0046872">
    <property type="term" value="F:metal ion binding"/>
    <property type="evidence" value="ECO:0007669"/>
    <property type="project" value="UniProtKB-KW"/>
</dbReference>
<keyword evidence="4" id="KW-0479">Metal-binding</keyword>
<comment type="catalytic activity">
    <reaction evidence="1 8">
        <text>Hydrolysis of terminal non-reducing beta-D-galactose residues in beta-D-galactosides.</text>
        <dbReference type="EC" id="3.2.1.23"/>
    </reaction>
</comment>